<dbReference type="CDD" id="cd06848">
    <property type="entry name" value="GCS_H"/>
    <property type="match status" value="1"/>
</dbReference>
<dbReference type="GO" id="GO:0005829">
    <property type="term" value="C:cytosol"/>
    <property type="evidence" value="ECO:0007669"/>
    <property type="project" value="TreeGrafter"/>
</dbReference>
<dbReference type="Pfam" id="PF01597">
    <property type="entry name" value="GCV_H"/>
    <property type="match status" value="1"/>
</dbReference>
<dbReference type="Gene3D" id="2.40.50.100">
    <property type="match status" value="1"/>
</dbReference>
<comment type="similarity">
    <text evidence="1 3">Belongs to the GcvH family.</text>
</comment>
<sequence>MVPEGLHYTKAHEWIKVEGDRGRIGITHFAQSQLGDIVFAELPQVGRVLRQMEAFGVVESVKAVSDLYCPLTGEVLEVNSSLESSPEQINADPYGEGWIIAVHIADPRELANLMSAEEYKAFLAAEEH</sequence>
<organism evidence="6 7">
    <name type="scientific">Candidatus Methylomirabilis tolerans</name>
    <dbReference type="NCBI Taxonomy" id="3123416"/>
    <lineage>
        <taxon>Bacteria</taxon>
        <taxon>Candidatus Methylomirabilota</taxon>
        <taxon>Candidatus Methylomirabilia</taxon>
        <taxon>Candidatus Methylomirabilales</taxon>
        <taxon>Candidatus Methylomirabilaceae</taxon>
        <taxon>Candidatus Methylomirabilis</taxon>
    </lineage>
</organism>
<comment type="caution">
    <text evidence="6">The sequence shown here is derived from an EMBL/GenBank/DDBJ whole genome shotgun (WGS) entry which is preliminary data.</text>
</comment>
<evidence type="ECO:0000259" key="5">
    <source>
        <dbReference type="PROSITE" id="PS50968"/>
    </source>
</evidence>
<protein>
    <recommendedName>
        <fullName evidence="3">Glycine cleavage system H protein</fullName>
    </recommendedName>
</protein>
<dbReference type="GO" id="GO:0005960">
    <property type="term" value="C:glycine cleavage complex"/>
    <property type="evidence" value="ECO:0007669"/>
    <property type="project" value="InterPro"/>
</dbReference>
<dbReference type="SUPFAM" id="SSF51230">
    <property type="entry name" value="Single hybrid motif"/>
    <property type="match status" value="1"/>
</dbReference>
<evidence type="ECO:0000313" key="7">
    <source>
        <dbReference type="Proteomes" id="UP001197609"/>
    </source>
</evidence>
<gene>
    <name evidence="3 6" type="primary">gcvH</name>
    <name evidence="6" type="ORF">K8G79_01050</name>
</gene>
<dbReference type="PANTHER" id="PTHR11715">
    <property type="entry name" value="GLYCINE CLEAVAGE SYSTEM H PROTEIN"/>
    <property type="match status" value="1"/>
</dbReference>
<dbReference type="InterPro" id="IPR003016">
    <property type="entry name" value="2-oxoA_DH_lipoyl-BS"/>
</dbReference>
<feature type="domain" description="Lipoyl-binding" evidence="5">
    <location>
        <begin position="21"/>
        <end position="103"/>
    </location>
</feature>
<evidence type="ECO:0000256" key="1">
    <source>
        <dbReference type="ARBA" id="ARBA00009249"/>
    </source>
</evidence>
<dbReference type="PANTHER" id="PTHR11715:SF3">
    <property type="entry name" value="GLYCINE CLEAVAGE SYSTEM H PROTEIN-RELATED"/>
    <property type="match status" value="1"/>
</dbReference>
<dbReference type="NCBIfam" id="NF002270">
    <property type="entry name" value="PRK01202.1"/>
    <property type="match status" value="1"/>
</dbReference>
<dbReference type="GO" id="GO:0019464">
    <property type="term" value="P:glycine decarboxylation via glycine cleavage system"/>
    <property type="evidence" value="ECO:0007669"/>
    <property type="project" value="UniProtKB-UniRule"/>
</dbReference>
<evidence type="ECO:0000256" key="4">
    <source>
        <dbReference type="PIRSR" id="PIRSR617453-50"/>
    </source>
</evidence>
<proteinExistence type="inferred from homology"/>
<dbReference type="InterPro" id="IPR033753">
    <property type="entry name" value="GCV_H/Fam206"/>
</dbReference>
<comment type="subunit">
    <text evidence="3">The glycine cleavage system is composed of four proteins: P, T, L and H.</text>
</comment>
<dbReference type="InterPro" id="IPR000089">
    <property type="entry name" value="Biotin_lipoyl"/>
</dbReference>
<feature type="modified residue" description="N6-lipoyllysine" evidence="3 4">
    <location>
        <position position="62"/>
    </location>
</feature>
<comment type="function">
    <text evidence="3">The glycine cleavage system catalyzes the degradation of glycine. The H protein shuttles the methylamine group of glycine from the P protein to the T protein.</text>
</comment>
<dbReference type="PROSITE" id="PS00189">
    <property type="entry name" value="LIPOYL"/>
    <property type="match status" value="1"/>
</dbReference>
<dbReference type="EMBL" id="JAIOIU010000015">
    <property type="protein sequence ID" value="MBZ0158732.1"/>
    <property type="molecule type" value="Genomic_DNA"/>
</dbReference>
<dbReference type="PROSITE" id="PS50968">
    <property type="entry name" value="BIOTINYL_LIPOYL"/>
    <property type="match status" value="1"/>
</dbReference>
<dbReference type="InterPro" id="IPR011053">
    <property type="entry name" value="Single_hybrid_motif"/>
</dbReference>
<dbReference type="GO" id="GO:0009249">
    <property type="term" value="P:protein lipoylation"/>
    <property type="evidence" value="ECO:0007669"/>
    <property type="project" value="TreeGrafter"/>
</dbReference>
<evidence type="ECO:0000313" key="6">
    <source>
        <dbReference type="EMBL" id="MBZ0158732.1"/>
    </source>
</evidence>
<evidence type="ECO:0000256" key="3">
    <source>
        <dbReference type="HAMAP-Rule" id="MF_00272"/>
    </source>
</evidence>
<keyword evidence="2 3" id="KW-0450">Lipoyl</keyword>
<evidence type="ECO:0000256" key="2">
    <source>
        <dbReference type="ARBA" id="ARBA00022823"/>
    </source>
</evidence>
<reference evidence="6 7" key="1">
    <citation type="journal article" date="2021" name="bioRxiv">
        <title>Unraveling nitrogen, sulfur and carbon metabolic pathways and microbial community transcriptional responses to substrate deprivation and toxicity stresses in a bioreactor mimicking anoxic brackish coastal sediment conditions.</title>
        <authorList>
            <person name="Martins P.D."/>
            <person name="Echeveste M.J."/>
            <person name="Arshad A."/>
            <person name="Kurth J."/>
            <person name="Ouboter H."/>
            <person name="Jetten M.S.M."/>
            <person name="Welte C.U."/>
        </authorList>
    </citation>
    <scope>NUCLEOTIDE SEQUENCE [LARGE SCALE GENOMIC DNA]</scope>
    <source>
        <strain evidence="6">MAG_38</strain>
    </source>
</reference>
<accession>A0AAJ1AIF6</accession>
<dbReference type="InterPro" id="IPR002930">
    <property type="entry name" value="GCV_H"/>
</dbReference>
<dbReference type="Proteomes" id="UP001197609">
    <property type="component" value="Unassembled WGS sequence"/>
</dbReference>
<dbReference type="InterPro" id="IPR017453">
    <property type="entry name" value="GCV_H_sub"/>
</dbReference>
<dbReference type="HAMAP" id="MF_00272">
    <property type="entry name" value="GcvH"/>
    <property type="match status" value="1"/>
</dbReference>
<dbReference type="AlphaFoldDB" id="A0AAJ1AIF6"/>
<dbReference type="NCBIfam" id="TIGR00527">
    <property type="entry name" value="gcvH"/>
    <property type="match status" value="1"/>
</dbReference>
<name>A0AAJ1AIF6_9BACT</name>
<comment type="cofactor">
    <cofactor evidence="3">
        <name>(R)-lipoate</name>
        <dbReference type="ChEBI" id="CHEBI:83088"/>
    </cofactor>
    <text evidence="3">Binds 1 lipoyl cofactor covalently.</text>
</comment>